<keyword evidence="7" id="KW-0106">Calcium</keyword>
<dbReference type="GO" id="GO:0004674">
    <property type="term" value="F:protein serine/threonine kinase activity"/>
    <property type="evidence" value="ECO:0007669"/>
    <property type="project" value="UniProtKB-KW"/>
</dbReference>
<dbReference type="Gene3D" id="1.10.238.10">
    <property type="entry name" value="EF-hand"/>
    <property type="match status" value="2"/>
</dbReference>
<name>A0A8J8P2L7_HALGN</name>
<evidence type="ECO:0000313" key="13">
    <source>
        <dbReference type="EMBL" id="TNV84929.1"/>
    </source>
</evidence>
<dbReference type="Gene3D" id="1.10.510.10">
    <property type="entry name" value="Transferase(Phosphotransferase) domain 1"/>
    <property type="match status" value="1"/>
</dbReference>
<dbReference type="OrthoDB" id="40902at2759"/>
<dbReference type="SUPFAM" id="SSF47473">
    <property type="entry name" value="EF-hand"/>
    <property type="match status" value="1"/>
</dbReference>
<evidence type="ECO:0000256" key="1">
    <source>
        <dbReference type="ARBA" id="ARBA00001946"/>
    </source>
</evidence>
<dbReference type="InterPro" id="IPR011992">
    <property type="entry name" value="EF-hand-dom_pair"/>
</dbReference>
<comment type="caution">
    <text evidence="13">The sequence shown here is derived from an EMBL/GenBank/DDBJ whole genome shotgun (WGS) entry which is preliminary data.</text>
</comment>
<feature type="compositionally biased region" description="Basic and acidic residues" evidence="10">
    <location>
        <begin position="1"/>
        <end position="15"/>
    </location>
</feature>
<evidence type="ECO:0000256" key="7">
    <source>
        <dbReference type="ARBA" id="ARBA00022837"/>
    </source>
</evidence>
<comment type="cofactor">
    <cofactor evidence="1">
        <name>Mg(2+)</name>
        <dbReference type="ChEBI" id="CHEBI:18420"/>
    </cofactor>
</comment>
<dbReference type="GO" id="GO:0005509">
    <property type="term" value="F:calcium ion binding"/>
    <property type="evidence" value="ECO:0007669"/>
    <property type="project" value="InterPro"/>
</dbReference>
<organism evidence="13 14">
    <name type="scientific">Halteria grandinella</name>
    <dbReference type="NCBI Taxonomy" id="5974"/>
    <lineage>
        <taxon>Eukaryota</taxon>
        <taxon>Sar</taxon>
        <taxon>Alveolata</taxon>
        <taxon>Ciliophora</taxon>
        <taxon>Intramacronucleata</taxon>
        <taxon>Spirotrichea</taxon>
        <taxon>Stichotrichia</taxon>
        <taxon>Sporadotrichida</taxon>
        <taxon>Halteriidae</taxon>
        <taxon>Halteria</taxon>
    </lineage>
</organism>
<feature type="domain" description="Protein kinase" evidence="11">
    <location>
        <begin position="384"/>
        <end position="646"/>
    </location>
</feature>
<feature type="compositionally biased region" description="Polar residues" evidence="10">
    <location>
        <begin position="70"/>
        <end position="88"/>
    </location>
</feature>
<evidence type="ECO:0000256" key="6">
    <source>
        <dbReference type="ARBA" id="ARBA00022777"/>
    </source>
</evidence>
<evidence type="ECO:0000256" key="2">
    <source>
        <dbReference type="ARBA" id="ARBA00011245"/>
    </source>
</evidence>
<dbReference type="InterPro" id="IPR008271">
    <property type="entry name" value="Ser/Thr_kinase_AS"/>
</dbReference>
<dbReference type="InterPro" id="IPR002048">
    <property type="entry name" value="EF_hand_dom"/>
</dbReference>
<dbReference type="EMBL" id="RRYP01002301">
    <property type="protein sequence ID" value="TNV84929.1"/>
    <property type="molecule type" value="Genomic_DNA"/>
</dbReference>
<evidence type="ECO:0000256" key="3">
    <source>
        <dbReference type="ARBA" id="ARBA00022527"/>
    </source>
</evidence>
<feature type="domain" description="EF-hand" evidence="12">
    <location>
        <begin position="775"/>
        <end position="810"/>
    </location>
</feature>
<dbReference type="Gene3D" id="3.30.200.20">
    <property type="entry name" value="Phosphorylase Kinase, domain 1"/>
    <property type="match status" value="1"/>
</dbReference>
<dbReference type="InterPro" id="IPR011009">
    <property type="entry name" value="Kinase-like_dom_sf"/>
</dbReference>
<reference evidence="13" key="1">
    <citation type="submission" date="2019-06" db="EMBL/GenBank/DDBJ databases">
        <authorList>
            <person name="Zheng W."/>
        </authorList>
    </citation>
    <scope>NUCLEOTIDE SEQUENCE</scope>
    <source>
        <strain evidence="13">QDHG01</strain>
    </source>
</reference>
<feature type="region of interest" description="Disordered" evidence="10">
    <location>
        <begin position="1"/>
        <end position="95"/>
    </location>
</feature>
<gene>
    <name evidence="13" type="ORF">FGO68_gene12318</name>
</gene>
<keyword evidence="5" id="KW-0547">Nucleotide-binding</keyword>
<dbReference type="SUPFAM" id="SSF56112">
    <property type="entry name" value="Protein kinase-like (PK-like)"/>
    <property type="match status" value="1"/>
</dbReference>
<keyword evidence="4" id="KW-0808">Transferase</keyword>
<comment type="similarity">
    <text evidence="9">Belongs to the protein kinase superfamily. Ser/Thr protein kinase family. CDPK subfamily.</text>
</comment>
<keyword evidence="14" id="KW-1185">Reference proteome</keyword>
<dbReference type="AlphaFoldDB" id="A0A8J8P2L7"/>
<dbReference type="SMART" id="SM00054">
    <property type="entry name" value="EFh"/>
    <property type="match status" value="1"/>
</dbReference>
<dbReference type="PROSITE" id="PS00108">
    <property type="entry name" value="PROTEIN_KINASE_ST"/>
    <property type="match status" value="1"/>
</dbReference>
<dbReference type="Pfam" id="PF00069">
    <property type="entry name" value="Pkinase"/>
    <property type="match status" value="1"/>
</dbReference>
<feature type="compositionally biased region" description="Low complexity" evidence="10">
    <location>
        <begin position="34"/>
        <end position="47"/>
    </location>
</feature>
<keyword evidence="8" id="KW-0067">ATP-binding</keyword>
<evidence type="ECO:0000256" key="9">
    <source>
        <dbReference type="ARBA" id="ARBA00024334"/>
    </source>
</evidence>
<accession>A0A8J8P2L7</accession>
<dbReference type="FunFam" id="1.10.510.10:FF:000571">
    <property type="entry name" value="Maternal embryonic leucine zipper kinase"/>
    <property type="match status" value="1"/>
</dbReference>
<evidence type="ECO:0000259" key="11">
    <source>
        <dbReference type="PROSITE" id="PS50011"/>
    </source>
</evidence>
<dbReference type="PANTHER" id="PTHR24349">
    <property type="entry name" value="SERINE/THREONINE-PROTEIN KINASE"/>
    <property type="match status" value="1"/>
</dbReference>
<dbReference type="PROSITE" id="PS50011">
    <property type="entry name" value="PROTEIN_KINASE_DOM"/>
    <property type="match status" value="1"/>
</dbReference>
<feature type="region of interest" description="Disordered" evidence="10">
    <location>
        <begin position="116"/>
        <end position="151"/>
    </location>
</feature>
<proteinExistence type="inferred from homology"/>
<evidence type="ECO:0008006" key="15">
    <source>
        <dbReference type="Google" id="ProtNLM"/>
    </source>
</evidence>
<sequence length="855" mass="98377">MQSTTQDKKEDRTIVLDDASIDYSEYEKSQTNESRQQQQTSKKQGSKVLTQSQEINFKQYETDPQIRVQLHQQYLNSKNDGKEQPTSSGDEKEEDMEIDLTKVNQQPVALRPVKETFGDEEDENDTVSQQHNQGAKAADKENHHYSEDMEEGARASVVFDKGEIEVNMLKKSITKLEICETDSLLGGKDQQMQKGVANQRGLRGTLGQYNQTQVEIDNRPQVNIEVEDLRKQTQSQRMGLPLVMNEEDKSDDTDNTKKGPGIFNNQLLIGIQQEVFSLLEVKTPTKKLLSAGSSTFKRNSNLFLPQNSQAISIVPPSELQRSSTPESQVYNFSMKKTLKNEIKVGADGHECIENKIIFSEEEYKKYAEFDIQRALLEVSILRDYKHRQILSQNKVSEVHIMQHKSTRDLIILKIIDLSEFSEMQTQLLKYNLKQLQAMNHPNIVAVRQWSIEHNTAFIISEYIRGGEYFDRIILTKNITDKSVARVTRQILDALHYAQVRGVYHLDLKPENILIDSAATSEHVRIVDFGLNKFMGEGDYLVYKLGQAKKGGTPYCYAPEIVNRRFHPKSDVWSVGVLLHILISGYPPFMGSNNHTILHKISHGKFTFRSVEWKQAPKDLKQFISCMLSYDPDRRYTLKECLEHPWLHRMEKQPGAGYYIAVDCFNNLRVFVSELKLQSAISNFLFYKEEKRTHYIQIEKKLDELYPQNKGIIAYPQLVSVFEELFGQKELAEKEVQKIFAQTVSPPKNKDKKLEDTKFDYGLLLKAAVDRLEYDITNNKLKNAFELFDMDGNGTISLEEIQYLLSGITGTLDRSHSSQDLVEIVVSKFGCATEGELQFTHFKQIMYSLFLYSRTY</sequence>
<dbReference type="InterPro" id="IPR018247">
    <property type="entry name" value="EF_Hand_1_Ca_BS"/>
</dbReference>
<dbReference type="PROSITE" id="PS00018">
    <property type="entry name" value="EF_HAND_1"/>
    <property type="match status" value="1"/>
</dbReference>
<keyword evidence="6" id="KW-0418">Kinase</keyword>
<evidence type="ECO:0000256" key="5">
    <source>
        <dbReference type="ARBA" id="ARBA00022741"/>
    </source>
</evidence>
<dbReference type="InterPro" id="IPR000719">
    <property type="entry name" value="Prot_kinase_dom"/>
</dbReference>
<dbReference type="InterPro" id="IPR050205">
    <property type="entry name" value="CDPK_Ser/Thr_kinases"/>
</dbReference>
<dbReference type="Proteomes" id="UP000785679">
    <property type="component" value="Unassembled WGS sequence"/>
</dbReference>
<dbReference type="PROSITE" id="PS50222">
    <property type="entry name" value="EF_HAND_2"/>
    <property type="match status" value="1"/>
</dbReference>
<keyword evidence="3" id="KW-0723">Serine/threonine-protein kinase</keyword>
<evidence type="ECO:0000256" key="4">
    <source>
        <dbReference type="ARBA" id="ARBA00022679"/>
    </source>
</evidence>
<comment type="subunit">
    <text evidence="2">Monomer.</text>
</comment>
<evidence type="ECO:0000313" key="14">
    <source>
        <dbReference type="Proteomes" id="UP000785679"/>
    </source>
</evidence>
<dbReference type="SMART" id="SM00220">
    <property type="entry name" value="S_TKc"/>
    <property type="match status" value="1"/>
</dbReference>
<dbReference type="Pfam" id="PF13499">
    <property type="entry name" value="EF-hand_7"/>
    <property type="match status" value="1"/>
</dbReference>
<protein>
    <recommendedName>
        <fullName evidence="15">Non-specific serine/threonine protein kinase</fullName>
    </recommendedName>
</protein>
<evidence type="ECO:0000259" key="12">
    <source>
        <dbReference type="PROSITE" id="PS50222"/>
    </source>
</evidence>
<evidence type="ECO:0000256" key="8">
    <source>
        <dbReference type="ARBA" id="ARBA00022840"/>
    </source>
</evidence>
<feature type="compositionally biased region" description="Basic and acidic residues" evidence="10">
    <location>
        <begin position="137"/>
        <end position="151"/>
    </location>
</feature>
<evidence type="ECO:0000256" key="10">
    <source>
        <dbReference type="SAM" id="MobiDB-lite"/>
    </source>
</evidence>
<dbReference type="GO" id="GO:0005524">
    <property type="term" value="F:ATP binding"/>
    <property type="evidence" value="ECO:0007669"/>
    <property type="project" value="UniProtKB-KW"/>
</dbReference>